<reference evidence="1 2" key="1">
    <citation type="journal article" date="2007" name="Nature">
        <title>Evolution of genes and genomes on the Drosophila phylogeny.</title>
        <authorList>
            <consortium name="Drosophila 12 Genomes Consortium"/>
            <person name="Clark A.G."/>
            <person name="Eisen M.B."/>
            <person name="Smith D.R."/>
            <person name="Bergman C.M."/>
            <person name="Oliver B."/>
            <person name="Markow T.A."/>
            <person name="Kaufman T.C."/>
            <person name="Kellis M."/>
            <person name="Gelbart W."/>
            <person name="Iyer V.N."/>
            <person name="Pollard D.A."/>
            <person name="Sackton T.B."/>
            <person name="Larracuente A.M."/>
            <person name="Singh N.D."/>
            <person name="Abad J.P."/>
            <person name="Abt D.N."/>
            <person name="Adryan B."/>
            <person name="Aguade M."/>
            <person name="Akashi H."/>
            <person name="Anderson W.W."/>
            <person name="Aquadro C.F."/>
            <person name="Ardell D.H."/>
            <person name="Arguello R."/>
            <person name="Artieri C.G."/>
            <person name="Barbash D.A."/>
            <person name="Barker D."/>
            <person name="Barsanti P."/>
            <person name="Batterham P."/>
            <person name="Batzoglou S."/>
            <person name="Begun D."/>
            <person name="Bhutkar A."/>
            <person name="Blanco E."/>
            <person name="Bosak S.A."/>
            <person name="Bradley R.K."/>
            <person name="Brand A.D."/>
            <person name="Brent M.R."/>
            <person name="Brooks A.N."/>
            <person name="Brown R.H."/>
            <person name="Butlin R.K."/>
            <person name="Caggese C."/>
            <person name="Calvi B.R."/>
            <person name="Bernardo de Carvalho A."/>
            <person name="Caspi A."/>
            <person name="Castrezana S."/>
            <person name="Celniker S.E."/>
            <person name="Chang J.L."/>
            <person name="Chapple C."/>
            <person name="Chatterji S."/>
            <person name="Chinwalla A."/>
            <person name="Civetta A."/>
            <person name="Clifton S.W."/>
            <person name="Comeron J.M."/>
            <person name="Costello J.C."/>
            <person name="Coyne J.A."/>
            <person name="Daub J."/>
            <person name="David R.G."/>
            <person name="Delcher A.L."/>
            <person name="Delehaunty K."/>
            <person name="Do C.B."/>
            <person name="Ebling H."/>
            <person name="Edwards K."/>
            <person name="Eickbush T."/>
            <person name="Evans J.D."/>
            <person name="Filipski A."/>
            <person name="Findeiss S."/>
            <person name="Freyhult E."/>
            <person name="Fulton L."/>
            <person name="Fulton R."/>
            <person name="Garcia A.C."/>
            <person name="Gardiner A."/>
            <person name="Garfield D.A."/>
            <person name="Garvin B.E."/>
            <person name="Gibson G."/>
            <person name="Gilbert D."/>
            <person name="Gnerre S."/>
            <person name="Godfrey J."/>
            <person name="Good R."/>
            <person name="Gotea V."/>
            <person name="Gravely B."/>
            <person name="Greenberg A.J."/>
            <person name="Griffiths-Jones S."/>
            <person name="Gross S."/>
            <person name="Guigo R."/>
            <person name="Gustafson E.A."/>
            <person name="Haerty W."/>
            <person name="Hahn M.W."/>
            <person name="Halligan D.L."/>
            <person name="Halpern A.L."/>
            <person name="Halter G.M."/>
            <person name="Han M.V."/>
            <person name="Heger A."/>
            <person name="Hillier L."/>
            <person name="Hinrichs A.S."/>
            <person name="Holmes I."/>
            <person name="Hoskins R.A."/>
            <person name="Hubisz M.J."/>
            <person name="Hultmark D."/>
            <person name="Huntley M.A."/>
            <person name="Jaffe D.B."/>
            <person name="Jagadeeshan S."/>
            <person name="Jeck W.R."/>
            <person name="Johnson J."/>
            <person name="Jones C.D."/>
            <person name="Jordan W.C."/>
            <person name="Karpen G.H."/>
            <person name="Kataoka E."/>
            <person name="Keightley P.D."/>
            <person name="Kheradpour P."/>
            <person name="Kirkness E.F."/>
            <person name="Koerich L.B."/>
            <person name="Kristiansen K."/>
            <person name="Kudrna D."/>
            <person name="Kulathinal R.J."/>
            <person name="Kumar S."/>
            <person name="Kwok R."/>
            <person name="Lander E."/>
            <person name="Langley C.H."/>
            <person name="Lapoint R."/>
            <person name="Lazzaro B.P."/>
            <person name="Lee S.J."/>
            <person name="Levesque L."/>
            <person name="Li R."/>
            <person name="Lin C.F."/>
            <person name="Lin M.F."/>
            <person name="Lindblad-Toh K."/>
            <person name="Llopart A."/>
            <person name="Long M."/>
            <person name="Low L."/>
            <person name="Lozovsky E."/>
            <person name="Lu J."/>
            <person name="Luo M."/>
            <person name="Machado C.A."/>
            <person name="Makalowski W."/>
            <person name="Marzo M."/>
            <person name="Matsuda M."/>
            <person name="Matzkin L."/>
            <person name="McAllister B."/>
            <person name="McBride C.S."/>
            <person name="McKernan B."/>
            <person name="McKernan K."/>
            <person name="Mendez-Lago M."/>
            <person name="Minx P."/>
            <person name="Mollenhauer M.U."/>
            <person name="Montooth K."/>
            <person name="Mount S.M."/>
            <person name="Mu X."/>
            <person name="Myers E."/>
            <person name="Negre B."/>
            <person name="Newfeld S."/>
            <person name="Nielsen R."/>
            <person name="Noor M.A."/>
            <person name="O'Grady P."/>
            <person name="Pachter L."/>
            <person name="Papaceit M."/>
            <person name="Parisi M.J."/>
            <person name="Parisi M."/>
            <person name="Parts L."/>
            <person name="Pedersen J.S."/>
            <person name="Pesole G."/>
            <person name="Phillippy A.M."/>
            <person name="Ponting C.P."/>
            <person name="Pop M."/>
            <person name="Porcelli D."/>
            <person name="Powell J.R."/>
            <person name="Prohaska S."/>
            <person name="Pruitt K."/>
            <person name="Puig M."/>
            <person name="Quesneville H."/>
            <person name="Ram K.R."/>
            <person name="Rand D."/>
            <person name="Rasmussen M.D."/>
            <person name="Reed L.K."/>
            <person name="Reenan R."/>
            <person name="Reily A."/>
            <person name="Remington K.A."/>
            <person name="Rieger T.T."/>
            <person name="Ritchie M.G."/>
            <person name="Robin C."/>
            <person name="Rogers Y.H."/>
            <person name="Rohde C."/>
            <person name="Rozas J."/>
            <person name="Rubenfield M.J."/>
            <person name="Ruiz A."/>
            <person name="Russo S."/>
            <person name="Salzberg S.L."/>
            <person name="Sanchez-Gracia A."/>
            <person name="Saranga D.J."/>
            <person name="Sato H."/>
            <person name="Schaeffer S.W."/>
            <person name="Schatz M.C."/>
            <person name="Schlenke T."/>
            <person name="Schwartz R."/>
            <person name="Segarra C."/>
            <person name="Singh R.S."/>
            <person name="Sirot L."/>
            <person name="Sirota M."/>
            <person name="Sisneros N.B."/>
            <person name="Smith C.D."/>
            <person name="Smith T.F."/>
            <person name="Spieth J."/>
            <person name="Stage D.E."/>
            <person name="Stark A."/>
            <person name="Stephan W."/>
            <person name="Strausberg R.L."/>
            <person name="Strempel S."/>
            <person name="Sturgill D."/>
            <person name="Sutton G."/>
            <person name="Sutton G.G."/>
            <person name="Tao W."/>
            <person name="Teichmann S."/>
            <person name="Tobari Y.N."/>
            <person name="Tomimura Y."/>
            <person name="Tsolas J.M."/>
            <person name="Valente V.L."/>
            <person name="Venter E."/>
            <person name="Venter J.C."/>
            <person name="Vicario S."/>
            <person name="Vieira F.G."/>
            <person name="Vilella A.J."/>
            <person name="Villasante A."/>
            <person name="Walenz B."/>
            <person name="Wang J."/>
            <person name="Wasserman M."/>
            <person name="Watts T."/>
            <person name="Wilson D."/>
            <person name="Wilson R.K."/>
            <person name="Wing R.A."/>
            <person name="Wolfner M.F."/>
            <person name="Wong A."/>
            <person name="Wong G.K."/>
            <person name="Wu C.I."/>
            <person name="Wu G."/>
            <person name="Yamamoto D."/>
            <person name="Yang H.P."/>
            <person name="Yang S.P."/>
            <person name="Yorke J.A."/>
            <person name="Yoshida K."/>
            <person name="Zdobnov E."/>
            <person name="Zhang P."/>
            <person name="Zhang Y."/>
            <person name="Zimin A.V."/>
            <person name="Baldwin J."/>
            <person name="Abdouelleil A."/>
            <person name="Abdulkadir J."/>
            <person name="Abebe A."/>
            <person name="Abera B."/>
            <person name="Abreu J."/>
            <person name="Acer S.C."/>
            <person name="Aftuck L."/>
            <person name="Alexander A."/>
            <person name="An P."/>
            <person name="Anderson E."/>
            <person name="Anderson S."/>
            <person name="Arachi H."/>
            <person name="Azer M."/>
            <person name="Bachantsang P."/>
            <person name="Barry A."/>
            <person name="Bayul T."/>
            <person name="Berlin A."/>
            <person name="Bessette D."/>
            <person name="Bloom T."/>
            <person name="Blye J."/>
            <person name="Boguslavskiy L."/>
            <person name="Bonnet C."/>
            <person name="Boukhgalter B."/>
            <person name="Bourzgui I."/>
            <person name="Brown A."/>
            <person name="Cahill P."/>
            <person name="Channer S."/>
            <person name="Cheshatsang Y."/>
            <person name="Chuda L."/>
            <person name="Citroen M."/>
            <person name="Collymore A."/>
            <person name="Cooke P."/>
            <person name="Costello M."/>
            <person name="D'Aco K."/>
            <person name="Daza R."/>
            <person name="De Haan G."/>
            <person name="DeGray S."/>
            <person name="DeMaso C."/>
            <person name="Dhargay N."/>
            <person name="Dooley K."/>
            <person name="Dooley E."/>
            <person name="Doricent M."/>
            <person name="Dorje P."/>
            <person name="Dorjee K."/>
            <person name="Dupes A."/>
            <person name="Elong R."/>
            <person name="Falk J."/>
            <person name="Farina A."/>
            <person name="Faro S."/>
            <person name="Ferguson D."/>
            <person name="Fisher S."/>
            <person name="Foley C.D."/>
            <person name="Franke A."/>
            <person name="Friedrich D."/>
            <person name="Gadbois L."/>
            <person name="Gearin G."/>
            <person name="Gearin C.R."/>
            <person name="Giannoukos G."/>
            <person name="Goode T."/>
            <person name="Graham J."/>
            <person name="Grandbois E."/>
            <person name="Grewal S."/>
            <person name="Gyaltsen K."/>
            <person name="Hafez N."/>
            <person name="Hagos B."/>
            <person name="Hall J."/>
            <person name="Henson C."/>
            <person name="Hollinger A."/>
            <person name="Honan T."/>
            <person name="Huard M.D."/>
            <person name="Hughes L."/>
            <person name="Hurhula B."/>
            <person name="Husby M.E."/>
            <person name="Kamat A."/>
            <person name="Kanga B."/>
            <person name="Kashin S."/>
            <person name="Khazanovich D."/>
            <person name="Kisner P."/>
            <person name="Lance K."/>
            <person name="Lara M."/>
            <person name="Lee W."/>
            <person name="Lennon N."/>
            <person name="Letendre F."/>
            <person name="LeVine R."/>
            <person name="Lipovsky A."/>
            <person name="Liu X."/>
            <person name="Liu J."/>
            <person name="Liu S."/>
            <person name="Lokyitsang T."/>
            <person name="Lokyitsang Y."/>
            <person name="Lubonja R."/>
            <person name="Lui A."/>
            <person name="MacDonald P."/>
            <person name="Magnisalis V."/>
            <person name="Maru K."/>
            <person name="Matthews C."/>
            <person name="McCusker W."/>
            <person name="McDonough S."/>
            <person name="Mehta T."/>
            <person name="Meldrim J."/>
            <person name="Meneus L."/>
            <person name="Mihai O."/>
            <person name="Mihalev A."/>
            <person name="Mihova T."/>
            <person name="Mittelman R."/>
            <person name="Mlenga V."/>
            <person name="Montmayeur A."/>
            <person name="Mulrain L."/>
            <person name="Navidi A."/>
            <person name="Naylor J."/>
            <person name="Negash T."/>
            <person name="Nguyen T."/>
            <person name="Nguyen N."/>
            <person name="Nicol R."/>
            <person name="Norbu C."/>
            <person name="Norbu N."/>
            <person name="Novod N."/>
            <person name="O'Neill B."/>
            <person name="Osman S."/>
            <person name="Markiewicz E."/>
            <person name="Oyono O.L."/>
            <person name="Patti C."/>
            <person name="Phunkhang P."/>
            <person name="Pierre F."/>
            <person name="Priest M."/>
            <person name="Raghuraman S."/>
            <person name="Rege F."/>
            <person name="Reyes R."/>
            <person name="Rise C."/>
            <person name="Rogov P."/>
            <person name="Ross K."/>
            <person name="Ryan E."/>
            <person name="Settipalli S."/>
            <person name="Shea T."/>
            <person name="Sherpa N."/>
            <person name="Shi L."/>
            <person name="Shih D."/>
            <person name="Sparrow T."/>
            <person name="Spaulding J."/>
            <person name="Stalker J."/>
            <person name="Stange-Thomann N."/>
            <person name="Stavropoulos S."/>
            <person name="Stone C."/>
            <person name="Strader C."/>
            <person name="Tesfaye S."/>
            <person name="Thomson T."/>
            <person name="Thoulutsang Y."/>
            <person name="Thoulutsang D."/>
            <person name="Topham K."/>
            <person name="Topping I."/>
            <person name="Tsamla T."/>
            <person name="Vassiliev H."/>
            <person name="Vo A."/>
            <person name="Wangchuk T."/>
            <person name="Wangdi T."/>
            <person name="Weiand M."/>
            <person name="Wilkinson J."/>
            <person name="Wilson A."/>
            <person name="Yadav S."/>
            <person name="Young G."/>
            <person name="Yu Q."/>
            <person name="Zembek L."/>
            <person name="Zhong D."/>
            <person name="Zimmer A."/>
            <person name="Zwirko Z."/>
            <person name="Jaffe D.B."/>
            <person name="Alvarez P."/>
            <person name="Brockman W."/>
            <person name="Butler J."/>
            <person name="Chin C."/>
            <person name="Gnerre S."/>
            <person name="Grabherr M."/>
            <person name="Kleber M."/>
            <person name="Mauceli E."/>
            <person name="MacCallum I."/>
        </authorList>
    </citation>
    <scope>NUCLEOTIDE SEQUENCE [LARGE SCALE GENOMIC DNA]</scope>
    <source>
        <strain evidence="2">Tucson 15287-2541.00</strain>
    </source>
</reference>
<name>B4JVU3_DROGR</name>
<dbReference type="HOGENOM" id="CLU_3126530_0_0_1"/>
<organism evidence="2">
    <name type="scientific">Drosophila grimshawi</name>
    <name type="common">Hawaiian fruit fly</name>
    <name type="synonym">Idiomyia grimshawi</name>
    <dbReference type="NCBI Taxonomy" id="7222"/>
    <lineage>
        <taxon>Eukaryota</taxon>
        <taxon>Metazoa</taxon>
        <taxon>Ecdysozoa</taxon>
        <taxon>Arthropoda</taxon>
        <taxon>Hexapoda</taxon>
        <taxon>Insecta</taxon>
        <taxon>Pterygota</taxon>
        <taxon>Neoptera</taxon>
        <taxon>Endopterygota</taxon>
        <taxon>Diptera</taxon>
        <taxon>Brachycera</taxon>
        <taxon>Muscomorpha</taxon>
        <taxon>Ephydroidea</taxon>
        <taxon>Drosophilidae</taxon>
        <taxon>Drosophila</taxon>
        <taxon>Hawaiian Drosophila</taxon>
    </lineage>
</organism>
<dbReference type="Proteomes" id="UP000001070">
    <property type="component" value="Unassembled WGS sequence"/>
</dbReference>
<dbReference type="AlphaFoldDB" id="B4JVU3"/>
<proteinExistence type="predicted"/>
<gene>
    <name evidence="1" type="primary">Dgri\GH22874</name>
    <name evidence="1" type="ORF">Dgri_GH22874</name>
</gene>
<evidence type="ECO:0000313" key="1">
    <source>
        <dbReference type="EMBL" id="EDV98081.1"/>
    </source>
</evidence>
<evidence type="ECO:0000313" key="2">
    <source>
        <dbReference type="Proteomes" id="UP000001070"/>
    </source>
</evidence>
<keyword evidence="2" id="KW-1185">Reference proteome</keyword>
<accession>B4JVU3</accession>
<dbReference type="EMBL" id="CH916375">
    <property type="protein sequence ID" value="EDV98081.1"/>
    <property type="molecule type" value="Genomic_DNA"/>
</dbReference>
<sequence length="50" mass="5865">MPHATPLCRATRCCLGNQSDFQCKRQRFVLLTFVRPDDEEDDYDNEDEGE</sequence>
<dbReference type="InParanoid" id="B4JVU3"/>
<protein>
    <submittedName>
        <fullName evidence="1">GH22874</fullName>
    </submittedName>
</protein>